<reference evidence="1 2" key="1">
    <citation type="submission" date="2018-07" db="EMBL/GenBank/DDBJ databases">
        <title>A high quality draft genome assembly of the barn swallow (H. rustica rustica).</title>
        <authorList>
            <person name="Formenti G."/>
            <person name="Chiara M."/>
            <person name="Poveda L."/>
            <person name="Francoijs K.-J."/>
            <person name="Bonisoli-Alquati A."/>
            <person name="Canova L."/>
            <person name="Gianfranceschi L."/>
            <person name="Horner D.S."/>
            <person name="Saino N."/>
        </authorList>
    </citation>
    <scope>NUCLEOTIDE SEQUENCE [LARGE SCALE GENOMIC DNA]</scope>
    <source>
        <strain evidence="1">Chelidonia</strain>
        <tissue evidence="1">Blood</tissue>
    </source>
</reference>
<organism evidence="1 2">
    <name type="scientific">Hirundo rustica rustica</name>
    <dbReference type="NCBI Taxonomy" id="333673"/>
    <lineage>
        <taxon>Eukaryota</taxon>
        <taxon>Metazoa</taxon>
        <taxon>Chordata</taxon>
        <taxon>Craniata</taxon>
        <taxon>Vertebrata</taxon>
        <taxon>Euteleostomi</taxon>
        <taxon>Archelosauria</taxon>
        <taxon>Archosauria</taxon>
        <taxon>Dinosauria</taxon>
        <taxon>Saurischia</taxon>
        <taxon>Theropoda</taxon>
        <taxon>Coelurosauria</taxon>
        <taxon>Aves</taxon>
        <taxon>Neognathae</taxon>
        <taxon>Neoaves</taxon>
        <taxon>Telluraves</taxon>
        <taxon>Australaves</taxon>
        <taxon>Passeriformes</taxon>
        <taxon>Sylvioidea</taxon>
        <taxon>Hirundinidae</taxon>
        <taxon>Hirundo</taxon>
    </lineage>
</organism>
<evidence type="ECO:0000313" key="1">
    <source>
        <dbReference type="EMBL" id="RMC00638.1"/>
    </source>
</evidence>
<dbReference type="Proteomes" id="UP000269221">
    <property type="component" value="Unassembled WGS sequence"/>
</dbReference>
<evidence type="ECO:0000313" key="2">
    <source>
        <dbReference type="Proteomes" id="UP000269221"/>
    </source>
</evidence>
<comment type="caution">
    <text evidence="1">The sequence shown here is derived from an EMBL/GenBank/DDBJ whole genome shotgun (WGS) entry which is preliminary data.</text>
</comment>
<sequence>MLFDFVPSDRMNHHTRKTTLVMEDLQQLSRGYVPGRTLPVTQQINGQRPKSLLPRINMMLEYNTEVGIAYSFQGPKKKNKKTSRAGLCSGTVKVVFCSRWNIWNKSVFGEGVVKQQKTGLQESNKGHGIAAVFDILVTSDPEVQFVFGSIGITIRFQ</sequence>
<gene>
    <name evidence="1" type="ORF">DUI87_23255</name>
</gene>
<dbReference type="EMBL" id="QRBI01000144">
    <property type="protein sequence ID" value="RMC00638.1"/>
    <property type="molecule type" value="Genomic_DNA"/>
</dbReference>
<keyword evidence="2" id="KW-1185">Reference proteome</keyword>
<name>A0A3M0JHK4_HIRRU</name>
<dbReference type="AlphaFoldDB" id="A0A3M0JHK4"/>
<protein>
    <submittedName>
        <fullName evidence="1">Uncharacterized protein</fullName>
    </submittedName>
</protein>
<accession>A0A3M0JHK4</accession>
<proteinExistence type="predicted"/>